<sequence>MAVSFSEKNIPDLSGKTALVTGATGGLGFEMVRMLAGAGASVIVAGRNAQKGVEAVQRLRSLGAMSNITFEQVDLGNLESITGAAVRLSGQGKAIDILINNAGVMTPPDRRTTKDGFELQFGTNHLGHYALTGLLLPLLLATQAPRVVTISSNAARAGKIHFDDLQFERRYRAIAAYSQSKLANLLFSRRLQQLSDERGWNLISVAAHPGYARTNIIKNGPGELRGLMRIASFLLDRFASHNAAGGALPAVLAATGRDVSKFDYFGPTQLKEFKGPPGRAHLPPRASDGHLSRGRMANLIGLLHDPVFACAPA</sequence>
<proteinExistence type="predicted"/>
<dbReference type="InterPro" id="IPR036291">
    <property type="entry name" value="NAD(P)-bd_dom_sf"/>
</dbReference>
<evidence type="ECO:0000313" key="3">
    <source>
        <dbReference type="Proteomes" id="UP000758022"/>
    </source>
</evidence>
<dbReference type="Proteomes" id="UP000758022">
    <property type="component" value="Unassembled WGS sequence"/>
</dbReference>
<comment type="caution">
    <text evidence="2">The sequence shown here is derived from an EMBL/GenBank/DDBJ whole genome shotgun (WGS) entry which is preliminary data.</text>
</comment>
<gene>
    <name evidence="2" type="ORF">HFO74_13920</name>
</gene>
<dbReference type="NCBIfam" id="NF004846">
    <property type="entry name" value="PRK06197.1"/>
    <property type="match status" value="1"/>
</dbReference>
<evidence type="ECO:0000256" key="1">
    <source>
        <dbReference type="ARBA" id="ARBA00023002"/>
    </source>
</evidence>
<organism evidence="2 3">
    <name type="scientific">Rhizobium laguerreae</name>
    <dbReference type="NCBI Taxonomy" id="1076926"/>
    <lineage>
        <taxon>Bacteria</taxon>
        <taxon>Pseudomonadati</taxon>
        <taxon>Pseudomonadota</taxon>
        <taxon>Alphaproteobacteria</taxon>
        <taxon>Hyphomicrobiales</taxon>
        <taxon>Rhizobiaceae</taxon>
        <taxon>Rhizobium/Agrobacterium group</taxon>
        <taxon>Rhizobium</taxon>
    </lineage>
</organism>
<reference evidence="2" key="1">
    <citation type="submission" date="2020-04" db="EMBL/GenBank/DDBJ databases">
        <title>Global-level population genomics supports evidence of horizontal gene transfer on evolution of Rhizobia in Lentils.</title>
        <authorList>
            <person name="Gai Y."/>
            <person name="Cook D."/>
            <person name="Riely B."/>
        </authorList>
    </citation>
    <scope>NUCLEOTIDE SEQUENCE</scope>
    <source>
        <strain evidence="2">TLR9</strain>
    </source>
</reference>
<evidence type="ECO:0000313" key="2">
    <source>
        <dbReference type="EMBL" id="MBY3064520.1"/>
    </source>
</evidence>
<dbReference type="NCBIfam" id="NF004513">
    <property type="entry name" value="PRK05854.1"/>
    <property type="match status" value="1"/>
</dbReference>
<dbReference type="PRINTS" id="PR00081">
    <property type="entry name" value="GDHRDH"/>
</dbReference>
<dbReference type="GO" id="GO:0016491">
    <property type="term" value="F:oxidoreductase activity"/>
    <property type="evidence" value="ECO:0007669"/>
    <property type="project" value="UniProtKB-KW"/>
</dbReference>
<dbReference type="Gene3D" id="3.40.50.720">
    <property type="entry name" value="NAD(P)-binding Rossmann-like Domain"/>
    <property type="match status" value="1"/>
</dbReference>
<dbReference type="InterPro" id="IPR002347">
    <property type="entry name" value="SDR_fam"/>
</dbReference>
<protein>
    <submittedName>
        <fullName evidence="2">SDR family oxidoreductase</fullName>
    </submittedName>
</protein>
<accession>A0AB35FD64</accession>
<dbReference type="EMBL" id="JAAXQQ010000004">
    <property type="protein sequence ID" value="MBY3064520.1"/>
    <property type="molecule type" value="Genomic_DNA"/>
</dbReference>
<dbReference type="AlphaFoldDB" id="A0AB35FD64"/>
<dbReference type="PANTHER" id="PTHR43157:SF31">
    <property type="entry name" value="PHOSPHATIDYLINOSITOL-GLYCAN BIOSYNTHESIS CLASS F PROTEIN"/>
    <property type="match status" value="1"/>
</dbReference>
<name>A0AB35FD64_9HYPH</name>
<keyword evidence="1" id="KW-0560">Oxidoreductase</keyword>
<dbReference type="Pfam" id="PF00106">
    <property type="entry name" value="adh_short"/>
    <property type="match status" value="1"/>
</dbReference>
<dbReference type="SUPFAM" id="SSF51735">
    <property type="entry name" value="NAD(P)-binding Rossmann-fold domains"/>
    <property type="match status" value="1"/>
</dbReference>
<dbReference type="PANTHER" id="PTHR43157">
    <property type="entry name" value="PHOSPHATIDYLINOSITOL-GLYCAN BIOSYNTHESIS CLASS F PROTEIN-RELATED"/>
    <property type="match status" value="1"/>
</dbReference>